<keyword evidence="4" id="KW-1185">Reference proteome</keyword>
<name>A0A0U2VX41_9BACL</name>
<dbReference type="Proteomes" id="UP000061660">
    <property type="component" value="Chromosome"/>
</dbReference>
<protein>
    <recommendedName>
        <fullName evidence="5">Transposase zinc-ribbon domain-containing protein</fullName>
    </recommendedName>
</protein>
<accession>A0A0U2VX41</accession>
<organism evidence="3 4">
    <name type="scientific">Paenibacillus naphthalenovorans</name>
    <dbReference type="NCBI Taxonomy" id="162209"/>
    <lineage>
        <taxon>Bacteria</taxon>
        <taxon>Bacillati</taxon>
        <taxon>Bacillota</taxon>
        <taxon>Bacilli</taxon>
        <taxon>Bacillales</taxon>
        <taxon>Paenibacillaceae</taxon>
        <taxon>Paenibacillus</taxon>
    </lineage>
</organism>
<evidence type="ECO:0000313" key="3">
    <source>
        <dbReference type="EMBL" id="ALS25270.1"/>
    </source>
</evidence>
<feature type="domain" description="ISXO2-like transposase" evidence="2">
    <location>
        <begin position="205"/>
        <end position="255"/>
    </location>
</feature>
<dbReference type="InterPro" id="IPR024442">
    <property type="entry name" value="Transposase_Zn_ribbon"/>
</dbReference>
<dbReference type="AlphaFoldDB" id="A0A0U2VX41"/>
<evidence type="ECO:0000259" key="1">
    <source>
        <dbReference type="Pfam" id="PF12760"/>
    </source>
</evidence>
<dbReference type="OrthoDB" id="9769409at2"/>
<evidence type="ECO:0000313" key="4">
    <source>
        <dbReference type="Proteomes" id="UP000061660"/>
    </source>
</evidence>
<dbReference type="EMBL" id="CP013652">
    <property type="protein sequence ID" value="ALS25270.1"/>
    <property type="molecule type" value="Genomic_DNA"/>
</dbReference>
<gene>
    <name evidence="3" type="ORF">IJ22_50080</name>
</gene>
<reference evidence="4" key="1">
    <citation type="submission" date="2015-12" db="EMBL/GenBank/DDBJ databases">
        <title>Complete genome sequences of two moderately thermophilic Paenibacillus species.</title>
        <authorList>
            <person name="Butler R.III."/>
            <person name="Wang J."/>
            <person name="Stark B.C."/>
            <person name="Pombert J.-F."/>
        </authorList>
    </citation>
    <scope>NUCLEOTIDE SEQUENCE [LARGE SCALE GENOMIC DNA]</scope>
    <source>
        <strain evidence="4">32O-Y</strain>
    </source>
</reference>
<feature type="domain" description="Transposase zinc-ribbon" evidence="1">
    <location>
        <begin position="12"/>
        <end position="58"/>
    </location>
</feature>
<evidence type="ECO:0000259" key="2">
    <source>
        <dbReference type="Pfam" id="PF12762"/>
    </source>
</evidence>
<dbReference type="PATRIC" id="fig|162209.4.peg.5293"/>
<proteinExistence type="predicted"/>
<dbReference type="STRING" id="162209.IJ22_50080"/>
<reference evidence="3 4" key="2">
    <citation type="journal article" date="2016" name="Genome Announc.">
        <title>Complete Genome Sequences of Two Interactive Moderate Thermophiles, Paenibacillus napthalenovorans 32O-Y and Paenibacillus sp. 32O-W.</title>
        <authorList>
            <person name="Butler R.R.III."/>
            <person name="Wang J."/>
            <person name="Stark B.C."/>
            <person name="Pombert J.F."/>
        </authorList>
    </citation>
    <scope>NUCLEOTIDE SEQUENCE [LARGE SCALE GENOMIC DNA]</scope>
    <source>
        <strain evidence="3 4">32O-Y</strain>
    </source>
</reference>
<dbReference type="KEGG" id="pnp:IJ22_50080"/>
<dbReference type="Pfam" id="PF12760">
    <property type="entry name" value="Zn_ribbon_IS1595"/>
    <property type="match status" value="1"/>
</dbReference>
<evidence type="ECO:0008006" key="5">
    <source>
        <dbReference type="Google" id="ProtNLM"/>
    </source>
</evidence>
<dbReference type="Pfam" id="PF12762">
    <property type="entry name" value="DDE_Tnp_IS1595"/>
    <property type="match status" value="1"/>
</dbReference>
<dbReference type="RefSeq" id="WP_062410666.1">
    <property type="nucleotide sequence ID" value="NZ_CP013652.1"/>
</dbReference>
<dbReference type="InterPro" id="IPR024445">
    <property type="entry name" value="Tnp_ISXO2-like"/>
</dbReference>
<sequence>MTWEEFCQYFNTEEACADALYQFKWPNGFSCARCGHHLASTIVTRRLPLYECRHCYYQSSLTSGTIMEGSRTHLRKWFMAFFLISRTECGTNAVELSRVIGVTYKTAWLILRKIRHVISEADGRSLLSGIVRVNGSVYGRPHNPSWYHHPQEHPLLIGASMDEQGEPICIKMKLVSEEYRRERLILRSAEQNFIEQHIEPRTKDVQTVTSRWSHKRFQRLLRVSAAASKWINSTFHGIGSKHLQAYLDEFCYRLNLSLQRTPIFHHLTHLCAKSEKVTYSMLKGTVTR</sequence>